<protein>
    <submittedName>
        <fullName evidence="2">Uncharacterized protein</fullName>
    </submittedName>
</protein>
<name>A0AC34GY19_9BILA</name>
<evidence type="ECO:0000313" key="2">
    <source>
        <dbReference type="WBParaSite" id="ES5_v2.g9476.t1"/>
    </source>
</evidence>
<organism evidence="1 2">
    <name type="scientific">Panagrolaimus sp. ES5</name>
    <dbReference type="NCBI Taxonomy" id="591445"/>
    <lineage>
        <taxon>Eukaryota</taxon>
        <taxon>Metazoa</taxon>
        <taxon>Ecdysozoa</taxon>
        <taxon>Nematoda</taxon>
        <taxon>Chromadorea</taxon>
        <taxon>Rhabditida</taxon>
        <taxon>Tylenchina</taxon>
        <taxon>Panagrolaimomorpha</taxon>
        <taxon>Panagrolaimoidea</taxon>
        <taxon>Panagrolaimidae</taxon>
        <taxon>Panagrolaimus</taxon>
    </lineage>
</organism>
<dbReference type="Proteomes" id="UP000887579">
    <property type="component" value="Unplaced"/>
</dbReference>
<dbReference type="WBParaSite" id="ES5_v2.g9476.t1">
    <property type="protein sequence ID" value="ES5_v2.g9476.t1"/>
    <property type="gene ID" value="ES5_v2.g9476"/>
</dbReference>
<proteinExistence type="predicted"/>
<sequence length="715" mass="83398">MMTVRTREDLREQRRNERLEIWDKLFTDHVYMVLNRINPGMKLGSDAVKFISKILILVLHEFVEEMPDSVTAVQMIIKKLFPSTWGTFVVKNTDTEFKANTDRSWLRRREPKSKEAKCVALLMSKLKDILKGNLDDRVVYYIYSILDEIINDVLKWTSISVNKFQSERPVIDKRVLIAAIHTDRGLSELLEKLLPTAANDYSAIEYYQQTSSTNASVNATLPKSGRPPFYDYDKVCQKFEIDENSYLRDLSLLVNVFKRRLEKGLGDDAAGRHYILSIFGNITEIYELTFRVVRAIEEVREMSQTQSMGIGLSEFAEGCEFDSYIRFMEIFKEPIEEKMNALLRDRRYSTFFDDEDKISVSPDGHCMRMAFKYVLPLYLHSVAAHFDGYYHYISLLIKASRPGADRVELQNLETHLKSVATAINALELPPNPYKKYNRLKDDVQRAQHMSTIQRIQRSIEGWEGKVIGYMCTEFIREGDLNMFHRIHSMKDTIRGKSWSQRHVFLFDHLLVITKQLKSGTYKYKQQIKIQCCDIFDLQDDDDLKHAFRVRVENCEKPTENTDIILFGASAEDKHNWVTSLVEMQTAAVLQRLLFLYDREMDSRAPLVCPTPEQYRFAEPDTDDNINFEDYMRNSGIPVIKNGTLIKLVERLTYPAYSDNDYLKTFLTTYRTFCTPNDLLSLLIERFNIPLPLRFAYFENVQSPPPISRLVIFSFA</sequence>
<reference evidence="2" key="1">
    <citation type="submission" date="2022-11" db="UniProtKB">
        <authorList>
            <consortium name="WormBaseParasite"/>
        </authorList>
    </citation>
    <scope>IDENTIFICATION</scope>
</reference>
<accession>A0AC34GY19</accession>
<evidence type="ECO:0000313" key="1">
    <source>
        <dbReference type="Proteomes" id="UP000887579"/>
    </source>
</evidence>